<dbReference type="PANTHER" id="PTHR43861">
    <property type="entry name" value="TRANS-ACONITATE 2-METHYLTRANSFERASE-RELATED"/>
    <property type="match status" value="1"/>
</dbReference>
<feature type="domain" description="Methyltransferase" evidence="2">
    <location>
        <begin position="66"/>
        <end position="158"/>
    </location>
</feature>
<keyword evidence="4" id="KW-1185">Reference proteome</keyword>
<protein>
    <submittedName>
        <fullName evidence="3">Methyltransferase-like protein 27 (Williams-Beuren syndrome chromosomal region 27 protein)</fullName>
    </submittedName>
</protein>
<evidence type="ECO:0000256" key="1">
    <source>
        <dbReference type="ARBA" id="ARBA00022679"/>
    </source>
</evidence>
<dbReference type="InterPro" id="IPR041698">
    <property type="entry name" value="Methyltransf_25"/>
</dbReference>
<name>A0ABP0HD48_9DINO</name>
<dbReference type="CDD" id="cd02440">
    <property type="entry name" value="AdoMet_MTases"/>
    <property type="match status" value="1"/>
</dbReference>
<organism evidence="3 4">
    <name type="scientific">Durusdinium trenchii</name>
    <dbReference type="NCBI Taxonomy" id="1381693"/>
    <lineage>
        <taxon>Eukaryota</taxon>
        <taxon>Sar</taxon>
        <taxon>Alveolata</taxon>
        <taxon>Dinophyceae</taxon>
        <taxon>Suessiales</taxon>
        <taxon>Symbiodiniaceae</taxon>
        <taxon>Durusdinium</taxon>
    </lineage>
</organism>
<dbReference type="SUPFAM" id="SSF53335">
    <property type="entry name" value="S-adenosyl-L-methionine-dependent methyltransferases"/>
    <property type="match status" value="1"/>
</dbReference>
<sequence>MSSLAQDAKALMERFRSMPTEKIGSFYNSMDPEAYDEMVRMVNCTESDHILAKILEQPGLDASSEIYDVGCGTGLMGRLLHEQGFREIDGMDASEQFVSEATRRGHYRSCESFYLGERMLPRERLGRYDLVTAHGVWVPNHMPAKAITDCVNALKEGGYLITAMRSYLWKKGEKHGYRDMVDMMIEQGKLQLLETGHFMRGVEGGDAMFAPQESIYLVARRVPTPDRGELPKG</sequence>
<evidence type="ECO:0000313" key="4">
    <source>
        <dbReference type="Proteomes" id="UP001642464"/>
    </source>
</evidence>
<keyword evidence="1" id="KW-0808">Transferase</keyword>
<dbReference type="Proteomes" id="UP001642464">
    <property type="component" value="Unassembled WGS sequence"/>
</dbReference>
<proteinExistence type="predicted"/>
<dbReference type="EMBL" id="CAXAMM010000337">
    <property type="protein sequence ID" value="CAK8987079.1"/>
    <property type="molecule type" value="Genomic_DNA"/>
</dbReference>
<gene>
    <name evidence="3" type="ORF">SCF082_LOCUS829</name>
</gene>
<evidence type="ECO:0000313" key="3">
    <source>
        <dbReference type="EMBL" id="CAK8987079.1"/>
    </source>
</evidence>
<reference evidence="3 4" key="1">
    <citation type="submission" date="2024-02" db="EMBL/GenBank/DDBJ databases">
        <authorList>
            <person name="Chen Y."/>
            <person name="Shah S."/>
            <person name="Dougan E. K."/>
            <person name="Thang M."/>
            <person name="Chan C."/>
        </authorList>
    </citation>
    <scope>NUCLEOTIDE SEQUENCE [LARGE SCALE GENOMIC DNA]</scope>
</reference>
<dbReference type="Pfam" id="PF13649">
    <property type="entry name" value="Methyltransf_25"/>
    <property type="match status" value="1"/>
</dbReference>
<evidence type="ECO:0000259" key="2">
    <source>
        <dbReference type="Pfam" id="PF13649"/>
    </source>
</evidence>
<dbReference type="InterPro" id="IPR029063">
    <property type="entry name" value="SAM-dependent_MTases_sf"/>
</dbReference>
<comment type="caution">
    <text evidence="3">The sequence shown here is derived from an EMBL/GenBank/DDBJ whole genome shotgun (WGS) entry which is preliminary data.</text>
</comment>
<accession>A0ABP0HD48</accession>
<dbReference type="Gene3D" id="3.40.50.150">
    <property type="entry name" value="Vaccinia Virus protein VP39"/>
    <property type="match status" value="1"/>
</dbReference>